<gene>
    <name evidence="1" type="ORF">GLOIN_2v301749</name>
</gene>
<reference evidence="1 2" key="2">
    <citation type="journal article" date="2018" name="New Phytol.">
        <title>High intraspecific genome diversity in the model arbuscular mycorrhizal symbiont Rhizophagus irregularis.</title>
        <authorList>
            <person name="Chen E.C.H."/>
            <person name="Morin E."/>
            <person name="Beaudet D."/>
            <person name="Noel J."/>
            <person name="Yildirir G."/>
            <person name="Ndikumana S."/>
            <person name="Charron P."/>
            <person name="St-Onge C."/>
            <person name="Giorgi J."/>
            <person name="Kruger M."/>
            <person name="Marton T."/>
            <person name="Ropars J."/>
            <person name="Grigoriev I.V."/>
            <person name="Hainaut M."/>
            <person name="Henrissat B."/>
            <person name="Roux C."/>
            <person name="Martin F."/>
            <person name="Corradi N."/>
        </authorList>
    </citation>
    <scope>NUCLEOTIDE SEQUENCE [LARGE SCALE GENOMIC DNA]</scope>
    <source>
        <strain evidence="1 2">DAOM 197198</strain>
    </source>
</reference>
<accession>A0A2P4PPS0</accession>
<comment type="caution">
    <text evidence="1">The sequence shown here is derived from an EMBL/GenBank/DDBJ whole genome shotgun (WGS) entry which is preliminary data.</text>
</comment>
<name>A0A2P4PPS0_RHIID</name>
<keyword evidence="2" id="KW-1185">Reference proteome</keyword>
<dbReference type="EMBL" id="AUPC02000172">
    <property type="protein sequence ID" value="POG67376.1"/>
    <property type="molecule type" value="Genomic_DNA"/>
</dbReference>
<evidence type="ECO:0000313" key="1">
    <source>
        <dbReference type="EMBL" id="POG67376.1"/>
    </source>
</evidence>
<dbReference type="Proteomes" id="UP000018888">
    <property type="component" value="Unassembled WGS sequence"/>
</dbReference>
<sequence length="53" mass="6487">MNILSINNLYKFCISLFCINFNVRNLFKRINLNFINPKIQIFFFHLFINCKIK</sequence>
<organism evidence="1 2">
    <name type="scientific">Rhizophagus irregularis (strain DAOM 181602 / DAOM 197198 / MUCL 43194)</name>
    <name type="common">Arbuscular mycorrhizal fungus</name>
    <name type="synonym">Glomus intraradices</name>
    <dbReference type="NCBI Taxonomy" id="747089"/>
    <lineage>
        <taxon>Eukaryota</taxon>
        <taxon>Fungi</taxon>
        <taxon>Fungi incertae sedis</taxon>
        <taxon>Mucoromycota</taxon>
        <taxon>Glomeromycotina</taxon>
        <taxon>Glomeromycetes</taxon>
        <taxon>Glomerales</taxon>
        <taxon>Glomeraceae</taxon>
        <taxon>Rhizophagus</taxon>
    </lineage>
</organism>
<reference evidence="1 2" key="1">
    <citation type="journal article" date="2013" name="Proc. Natl. Acad. Sci. U.S.A.">
        <title>Genome of an arbuscular mycorrhizal fungus provides insight into the oldest plant symbiosis.</title>
        <authorList>
            <person name="Tisserant E."/>
            <person name="Malbreil M."/>
            <person name="Kuo A."/>
            <person name="Kohler A."/>
            <person name="Symeonidi A."/>
            <person name="Balestrini R."/>
            <person name="Charron P."/>
            <person name="Duensing N."/>
            <person name="Frei Dit Frey N."/>
            <person name="Gianinazzi-Pearson V."/>
            <person name="Gilbert L.B."/>
            <person name="Handa Y."/>
            <person name="Herr J.R."/>
            <person name="Hijri M."/>
            <person name="Koul R."/>
            <person name="Kawaguchi M."/>
            <person name="Krajinski F."/>
            <person name="Lammers P.J."/>
            <person name="Masclaux F.G."/>
            <person name="Murat C."/>
            <person name="Morin E."/>
            <person name="Ndikumana S."/>
            <person name="Pagni M."/>
            <person name="Petitpierre D."/>
            <person name="Requena N."/>
            <person name="Rosikiewicz P."/>
            <person name="Riley R."/>
            <person name="Saito K."/>
            <person name="San Clemente H."/>
            <person name="Shapiro H."/>
            <person name="van Tuinen D."/>
            <person name="Becard G."/>
            <person name="Bonfante P."/>
            <person name="Paszkowski U."/>
            <person name="Shachar-Hill Y.Y."/>
            <person name="Tuskan G.A."/>
            <person name="Young P.W."/>
            <person name="Sanders I.R."/>
            <person name="Henrissat B."/>
            <person name="Rensing S.A."/>
            <person name="Grigoriev I.V."/>
            <person name="Corradi N."/>
            <person name="Roux C."/>
            <person name="Martin F."/>
        </authorList>
    </citation>
    <scope>NUCLEOTIDE SEQUENCE [LARGE SCALE GENOMIC DNA]</scope>
    <source>
        <strain evidence="1 2">DAOM 197198</strain>
    </source>
</reference>
<dbReference type="AlphaFoldDB" id="A0A2P4PPS0"/>
<protein>
    <submittedName>
        <fullName evidence="1">Uncharacterized protein</fullName>
    </submittedName>
</protein>
<proteinExistence type="predicted"/>
<evidence type="ECO:0000313" key="2">
    <source>
        <dbReference type="Proteomes" id="UP000018888"/>
    </source>
</evidence>